<comment type="similarity">
    <text evidence="1 3">Belongs to the TPP enzyme family.</text>
</comment>
<evidence type="ECO:0000259" key="5">
    <source>
        <dbReference type="Pfam" id="PF02775"/>
    </source>
</evidence>
<feature type="domain" description="Thiamine pyrophosphate enzyme central" evidence="4">
    <location>
        <begin position="211"/>
        <end position="314"/>
    </location>
</feature>
<dbReference type="GO" id="GO:0050660">
    <property type="term" value="F:flavin adenine dinucleotide binding"/>
    <property type="evidence" value="ECO:0007669"/>
    <property type="project" value="TreeGrafter"/>
</dbReference>
<dbReference type="Pfam" id="PF00205">
    <property type="entry name" value="TPP_enzyme_M"/>
    <property type="match status" value="1"/>
</dbReference>
<dbReference type="RefSeq" id="WP_005854653.1">
    <property type="nucleotide sequence ID" value="NZ_AAYA01000001.1"/>
</dbReference>
<keyword evidence="7" id="KW-0808">Transferase</keyword>
<dbReference type="GO" id="GO:0030976">
    <property type="term" value="F:thiamine pyrophosphate binding"/>
    <property type="evidence" value="ECO:0007669"/>
    <property type="project" value="InterPro"/>
</dbReference>
<dbReference type="PANTHER" id="PTHR18968:SF13">
    <property type="entry name" value="ACETOLACTATE SYNTHASE CATALYTIC SUBUNIT, MITOCHONDRIAL"/>
    <property type="match status" value="1"/>
</dbReference>
<dbReference type="GO" id="GO:0009097">
    <property type="term" value="P:isoleucine biosynthetic process"/>
    <property type="evidence" value="ECO:0007669"/>
    <property type="project" value="TreeGrafter"/>
</dbReference>
<dbReference type="GO" id="GO:0009099">
    <property type="term" value="P:L-valine biosynthetic process"/>
    <property type="evidence" value="ECO:0007669"/>
    <property type="project" value="TreeGrafter"/>
</dbReference>
<reference evidence="7 8" key="1">
    <citation type="submission" date="2006-06" db="EMBL/GenBank/DDBJ databases">
        <authorList>
            <person name="Moran M.A."/>
            <person name="Ferriera S."/>
            <person name="Johnson J."/>
            <person name="Kravitz S."/>
            <person name="Beeson K."/>
            <person name="Sutton G."/>
            <person name="Rogers Y.-H."/>
            <person name="Friedman R."/>
            <person name="Frazier M."/>
            <person name="Venter J.C."/>
        </authorList>
    </citation>
    <scope>NUCLEOTIDE SEQUENCE [LARGE SCALE GENOMIC DNA]</scope>
    <source>
        <strain evidence="7 8">E-37</strain>
    </source>
</reference>
<sequence length="570" mass="60719">MTEDNRMTAGAALLSRFSALGVDYVFANSGTDFPPVIEGLSEAEAEGMTLPRTVTVAFESAAIGMAHGYTLATGRPQAVMVHTNVGLANVAMGAINAACDNIPMLLFSGRTPTLERGRLGARTVPIGWGQEMLDQAGLVREATKWDYELRFPEQVFDVTDRAHGIASSTPKGPVYVSLPREVLCETVPAEGALRRPQMRPATIGPDPAAMDEIARLIAGANNPVIFAQHGAGSPEAFDALARLTEAWGIPVCQYWAVELALATTHPMATGPDPRPWLERADVILCLDVLAPWSPALAGPLEDATVIQIGPRPLQDRSGVRNFRCDIAVTSEISPAILALESALSDLRDADGHKAADRAKAIAQINETDRTARFDAARADEGAAALTKRWVSHELALHIQNRDAAIFSELGCQLPSMKLETHQSWFDGPHSGGLGWGFPAAMGFALARPERTVVATMGDGSYMFANPVACHQIAEGLGISMLVLVLNNAEWGAVRQSVLDIYPDGHAARANAVPLTDLSPSPDFVKVAEASRAFARHAKTVAEFRASLSLALDHVAARKGLALIEVAVSKS</sequence>
<dbReference type="Proteomes" id="UP000005713">
    <property type="component" value="Unassembled WGS sequence"/>
</dbReference>
<accession>A3JX69</accession>
<dbReference type="InterPro" id="IPR045229">
    <property type="entry name" value="TPP_enz"/>
</dbReference>
<name>A3JX69_SAGS3</name>
<gene>
    <name evidence="7" type="ORF">SSE37_18907</name>
</gene>
<dbReference type="GO" id="GO:0005948">
    <property type="term" value="C:acetolactate synthase complex"/>
    <property type="evidence" value="ECO:0007669"/>
    <property type="project" value="TreeGrafter"/>
</dbReference>
<dbReference type="EC" id="2.2.1.6" evidence="7"/>
<dbReference type="OrthoDB" id="7534569at2"/>
<evidence type="ECO:0000259" key="4">
    <source>
        <dbReference type="Pfam" id="PF00205"/>
    </source>
</evidence>
<dbReference type="CDD" id="cd07035">
    <property type="entry name" value="TPP_PYR_POX_like"/>
    <property type="match status" value="1"/>
</dbReference>
<evidence type="ECO:0000256" key="2">
    <source>
        <dbReference type="ARBA" id="ARBA00023052"/>
    </source>
</evidence>
<dbReference type="Gene3D" id="3.40.50.970">
    <property type="match status" value="2"/>
</dbReference>
<dbReference type="InterPro" id="IPR029035">
    <property type="entry name" value="DHS-like_NAD/FAD-binding_dom"/>
</dbReference>
<dbReference type="GO" id="GO:0000287">
    <property type="term" value="F:magnesium ion binding"/>
    <property type="evidence" value="ECO:0007669"/>
    <property type="project" value="InterPro"/>
</dbReference>
<dbReference type="GO" id="GO:0003984">
    <property type="term" value="F:acetolactate synthase activity"/>
    <property type="evidence" value="ECO:0007669"/>
    <property type="project" value="UniProtKB-EC"/>
</dbReference>
<comment type="caution">
    <text evidence="7">The sequence shown here is derived from an EMBL/GenBank/DDBJ whole genome shotgun (WGS) entry which is preliminary data.</text>
</comment>
<dbReference type="SUPFAM" id="SSF52467">
    <property type="entry name" value="DHS-like NAD/FAD-binding domain"/>
    <property type="match status" value="1"/>
</dbReference>
<dbReference type="PANTHER" id="PTHR18968">
    <property type="entry name" value="THIAMINE PYROPHOSPHATE ENZYMES"/>
    <property type="match status" value="1"/>
</dbReference>
<dbReference type="NCBIfam" id="NF006203">
    <property type="entry name" value="PRK08327.1"/>
    <property type="match status" value="1"/>
</dbReference>
<dbReference type="Gene3D" id="3.40.50.1220">
    <property type="entry name" value="TPP-binding domain"/>
    <property type="match status" value="1"/>
</dbReference>
<evidence type="ECO:0000256" key="3">
    <source>
        <dbReference type="RuleBase" id="RU362132"/>
    </source>
</evidence>
<dbReference type="InterPro" id="IPR012000">
    <property type="entry name" value="Thiamin_PyroP_enz_cen_dom"/>
</dbReference>
<dbReference type="AlphaFoldDB" id="A3JX69"/>
<dbReference type="eggNOG" id="COG0028">
    <property type="taxonomic scope" value="Bacteria"/>
</dbReference>
<dbReference type="Pfam" id="PF02775">
    <property type="entry name" value="TPP_enzyme_C"/>
    <property type="match status" value="1"/>
</dbReference>
<dbReference type="InterPro" id="IPR011766">
    <property type="entry name" value="TPP_enzyme_TPP-bd"/>
</dbReference>
<dbReference type="EMBL" id="AAYA01000001">
    <property type="protein sequence ID" value="EBA10105.1"/>
    <property type="molecule type" value="Genomic_DNA"/>
</dbReference>
<dbReference type="CDD" id="cd02002">
    <property type="entry name" value="TPP_BFDC"/>
    <property type="match status" value="1"/>
</dbReference>
<dbReference type="InterPro" id="IPR029061">
    <property type="entry name" value="THDP-binding"/>
</dbReference>
<protein>
    <submittedName>
        <fullName evidence="7">Acetolactate synthase large subunit</fullName>
        <ecNumber evidence="7">2.2.1.6</ecNumber>
    </submittedName>
</protein>
<evidence type="ECO:0000313" key="7">
    <source>
        <dbReference type="EMBL" id="EBA10105.1"/>
    </source>
</evidence>
<dbReference type="InterPro" id="IPR012001">
    <property type="entry name" value="Thiamin_PyroP_enz_TPP-bd_dom"/>
</dbReference>
<feature type="domain" description="Thiamine pyrophosphate enzyme N-terminal TPP-binding" evidence="6">
    <location>
        <begin position="7"/>
        <end position="136"/>
    </location>
</feature>
<evidence type="ECO:0000259" key="6">
    <source>
        <dbReference type="Pfam" id="PF02776"/>
    </source>
</evidence>
<keyword evidence="8" id="KW-1185">Reference proteome</keyword>
<feature type="domain" description="Thiamine pyrophosphate enzyme TPP-binding" evidence="5">
    <location>
        <begin position="416"/>
        <end position="565"/>
    </location>
</feature>
<proteinExistence type="inferred from homology"/>
<evidence type="ECO:0000256" key="1">
    <source>
        <dbReference type="ARBA" id="ARBA00007812"/>
    </source>
</evidence>
<organism evidence="7 8">
    <name type="scientific">Sagittula stellata (strain ATCC 700073 / DSM 11524 / E-37)</name>
    <dbReference type="NCBI Taxonomy" id="388399"/>
    <lineage>
        <taxon>Bacteria</taxon>
        <taxon>Pseudomonadati</taxon>
        <taxon>Pseudomonadota</taxon>
        <taxon>Alphaproteobacteria</taxon>
        <taxon>Rhodobacterales</taxon>
        <taxon>Roseobacteraceae</taxon>
        <taxon>Sagittula</taxon>
    </lineage>
</organism>
<dbReference type="Pfam" id="PF02776">
    <property type="entry name" value="TPP_enzyme_N"/>
    <property type="match status" value="1"/>
</dbReference>
<keyword evidence="2 3" id="KW-0786">Thiamine pyrophosphate</keyword>
<evidence type="ECO:0000313" key="8">
    <source>
        <dbReference type="Proteomes" id="UP000005713"/>
    </source>
</evidence>
<dbReference type="SUPFAM" id="SSF52518">
    <property type="entry name" value="Thiamin diphosphate-binding fold (THDP-binding)"/>
    <property type="match status" value="2"/>
</dbReference>